<proteinExistence type="inferred from homology"/>
<organism evidence="7 8">
    <name type="scientific">Parvularcula maris</name>
    <dbReference type="NCBI Taxonomy" id="2965077"/>
    <lineage>
        <taxon>Bacteria</taxon>
        <taxon>Pseudomonadati</taxon>
        <taxon>Pseudomonadota</taxon>
        <taxon>Alphaproteobacteria</taxon>
        <taxon>Parvularculales</taxon>
        <taxon>Parvularculaceae</taxon>
        <taxon>Parvularcula</taxon>
    </lineage>
</organism>
<comment type="similarity">
    <text evidence="6">Belongs to the NAD kinase family.</text>
</comment>
<dbReference type="RefSeq" id="WP_256619623.1">
    <property type="nucleotide sequence ID" value="NZ_JANIBC010000007.1"/>
</dbReference>
<keyword evidence="3 6" id="KW-0521">NADP</keyword>
<evidence type="ECO:0000256" key="5">
    <source>
        <dbReference type="ARBA" id="ARBA00047925"/>
    </source>
</evidence>
<comment type="caution">
    <text evidence="6">Lacks conserved residue(s) required for the propagation of feature annotation.</text>
</comment>
<dbReference type="GO" id="GO:0046872">
    <property type="term" value="F:metal ion binding"/>
    <property type="evidence" value="ECO:0007669"/>
    <property type="project" value="UniProtKB-UniRule"/>
</dbReference>
<dbReference type="GO" id="GO:0003951">
    <property type="term" value="F:NAD+ kinase activity"/>
    <property type="evidence" value="ECO:0007669"/>
    <property type="project" value="UniProtKB-UniRule"/>
</dbReference>
<keyword evidence="8" id="KW-1185">Reference proteome</keyword>
<dbReference type="EC" id="2.7.1.23" evidence="6"/>
<reference evidence="7" key="1">
    <citation type="submission" date="2022-07" db="EMBL/GenBank/DDBJ databases">
        <title>Parvularcula maris sp. nov., an algicidal bacterium isolated from seawater.</title>
        <authorList>
            <person name="Li F."/>
        </authorList>
    </citation>
    <scope>NUCLEOTIDE SEQUENCE</scope>
    <source>
        <strain evidence="7">BGMRC 0090</strain>
    </source>
</reference>
<dbReference type="GO" id="GO:0006741">
    <property type="term" value="P:NADP+ biosynthetic process"/>
    <property type="evidence" value="ECO:0007669"/>
    <property type="project" value="UniProtKB-UniRule"/>
</dbReference>
<feature type="binding site" evidence="6">
    <location>
        <position position="158"/>
    </location>
    <ligand>
        <name>NAD(+)</name>
        <dbReference type="ChEBI" id="CHEBI:57540"/>
    </ligand>
</feature>
<dbReference type="InterPro" id="IPR017438">
    <property type="entry name" value="ATP-NAD_kinase_N"/>
</dbReference>
<gene>
    <name evidence="6" type="primary">nadK</name>
    <name evidence="7" type="ORF">NOG11_10050</name>
</gene>
<comment type="function">
    <text evidence="6">Involved in the regulation of the intracellular balance of NAD and NADP, and is a key enzyme in the biosynthesis of NADP. Catalyzes specifically the phosphorylation on 2'-hydroxyl of the adenosine moiety of NAD to yield NADP.</text>
</comment>
<keyword evidence="2 6" id="KW-0418">Kinase</keyword>
<dbReference type="AlphaFoldDB" id="A0A9X2L9S8"/>
<dbReference type="Gene3D" id="2.60.200.30">
    <property type="entry name" value="Probable inorganic polyphosphate/atp-NAD kinase, domain 2"/>
    <property type="match status" value="1"/>
</dbReference>
<comment type="cofactor">
    <cofactor evidence="6">
        <name>a divalent metal cation</name>
        <dbReference type="ChEBI" id="CHEBI:60240"/>
    </cofactor>
</comment>
<dbReference type="EMBL" id="JANIBC010000007">
    <property type="protein sequence ID" value="MCQ8185736.1"/>
    <property type="molecule type" value="Genomic_DNA"/>
</dbReference>
<dbReference type="HAMAP" id="MF_00361">
    <property type="entry name" value="NAD_kinase"/>
    <property type="match status" value="1"/>
</dbReference>
<feature type="binding site" evidence="6">
    <location>
        <begin position="120"/>
        <end position="121"/>
    </location>
    <ligand>
        <name>NAD(+)</name>
        <dbReference type="ChEBI" id="CHEBI:57540"/>
    </ligand>
</feature>
<dbReference type="GO" id="GO:0005524">
    <property type="term" value="F:ATP binding"/>
    <property type="evidence" value="ECO:0007669"/>
    <property type="project" value="UniProtKB-KW"/>
</dbReference>
<dbReference type="GO" id="GO:0019674">
    <property type="term" value="P:NAD+ metabolic process"/>
    <property type="evidence" value="ECO:0007669"/>
    <property type="project" value="InterPro"/>
</dbReference>
<evidence type="ECO:0000256" key="2">
    <source>
        <dbReference type="ARBA" id="ARBA00022777"/>
    </source>
</evidence>
<dbReference type="GO" id="GO:0005737">
    <property type="term" value="C:cytoplasm"/>
    <property type="evidence" value="ECO:0007669"/>
    <property type="project" value="UniProtKB-SubCell"/>
</dbReference>
<evidence type="ECO:0000256" key="1">
    <source>
        <dbReference type="ARBA" id="ARBA00022679"/>
    </source>
</evidence>
<sequence>MRRDPPKPGEIAFIANDRPEAQSALASLTEAFGQSEPEDARYIVALGGDGTMLEVLRDSMEHSKPVYGINCGTVGFLMNPLGEVASLPQRIGMADRAVINPLLMRATDMKGQTHEAMAINEVSLIRQTRQTARIAIKVNGETRMGQLICDGVLLSTPAGSTAYNLSAHGPILPINANLLALTPISAFRPRRWRGALLPYDAEVTFHVQDPDFRSCAATADNVEVRNVTDVTVRIEEKKRMTLLFDHGTGLEERILREQFED</sequence>
<feature type="binding site" evidence="6">
    <location>
        <begin position="49"/>
        <end position="50"/>
    </location>
    <ligand>
        <name>NAD(+)</name>
        <dbReference type="ChEBI" id="CHEBI:57540"/>
    </ligand>
</feature>
<dbReference type="Pfam" id="PF20143">
    <property type="entry name" value="NAD_kinase_C"/>
    <property type="match status" value="1"/>
</dbReference>
<dbReference type="InterPro" id="IPR017437">
    <property type="entry name" value="ATP-NAD_kinase_PpnK-typ_C"/>
</dbReference>
<evidence type="ECO:0000313" key="8">
    <source>
        <dbReference type="Proteomes" id="UP001142610"/>
    </source>
</evidence>
<dbReference type="InterPro" id="IPR002504">
    <property type="entry name" value="NADK"/>
</dbReference>
<dbReference type="PANTHER" id="PTHR20275:SF0">
    <property type="entry name" value="NAD KINASE"/>
    <property type="match status" value="1"/>
</dbReference>
<feature type="active site" description="Proton acceptor" evidence="6">
    <location>
        <position position="49"/>
    </location>
</feature>
<dbReference type="Proteomes" id="UP001142610">
    <property type="component" value="Unassembled WGS sequence"/>
</dbReference>
<protein>
    <recommendedName>
        <fullName evidence="6">NAD kinase</fullName>
        <ecNumber evidence="6">2.7.1.23</ecNumber>
    </recommendedName>
    <alternativeName>
        <fullName evidence="6">ATP-dependent NAD kinase</fullName>
    </alternativeName>
</protein>
<evidence type="ECO:0000256" key="3">
    <source>
        <dbReference type="ARBA" id="ARBA00022857"/>
    </source>
</evidence>
<dbReference type="InterPro" id="IPR016064">
    <property type="entry name" value="NAD/diacylglycerol_kinase_sf"/>
</dbReference>
<comment type="subcellular location">
    <subcellularLocation>
        <location evidence="6">Cytoplasm</location>
    </subcellularLocation>
</comment>
<keyword evidence="6" id="KW-0067">ATP-binding</keyword>
<name>A0A9X2L9S8_9PROT</name>
<dbReference type="Gene3D" id="3.40.50.10330">
    <property type="entry name" value="Probable inorganic polyphosphate/atp-NAD kinase, domain 1"/>
    <property type="match status" value="1"/>
</dbReference>
<dbReference type="Pfam" id="PF01513">
    <property type="entry name" value="NAD_kinase"/>
    <property type="match status" value="1"/>
</dbReference>
<accession>A0A9X2L9S8</accession>
<evidence type="ECO:0000313" key="7">
    <source>
        <dbReference type="EMBL" id="MCQ8185736.1"/>
    </source>
</evidence>
<keyword evidence="4 6" id="KW-0520">NAD</keyword>
<dbReference type="SUPFAM" id="SSF111331">
    <property type="entry name" value="NAD kinase/diacylglycerol kinase-like"/>
    <property type="match status" value="1"/>
</dbReference>
<comment type="catalytic activity">
    <reaction evidence="5 6">
        <text>NAD(+) + ATP = ADP + NADP(+) + H(+)</text>
        <dbReference type="Rhea" id="RHEA:18629"/>
        <dbReference type="ChEBI" id="CHEBI:15378"/>
        <dbReference type="ChEBI" id="CHEBI:30616"/>
        <dbReference type="ChEBI" id="CHEBI:57540"/>
        <dbReference type="ChEBI" id="CHEBI:58349"/>
        <dbReference type="ChEBI" id="CHEBI:456216"/>
        <dbReference type="EC" id="2.7.1.23"/>
    </reaction>
</comment>
<evidence type="ECO:0000256" key="4">
    <source>
        <dbReference type="ARBA" id="ARBA00023027"/>
    </source>
</evidence>
<feature type="binding site" evidence="6">
    <location>
        <position position="150"/>
    </location>
    <ligand>
        <name>NAD(+)</name>
        <dbReference type="ChEBI" id="CHEBI:57540"/>
    </ligand>
</feature>
<dbReference type="NCBIfam" id="NF003406">
    <property type="entry name" value="PRK04761.1"/>
    <property type="match status" value="1"/>
</dbReference>
<comment type="caution">
    <text evidence="7">The sequence shown here is derived from an EMBL/GenBank/DDBJ whole genome shotgun (WGS) entry which is preliminary data.</text>
</comment>
<evidence type="ECO:0000256" key="6">
    <source>
        <dbReference type="HAMAP-Rule" id="MF_00361"/>
    </source>
</evidence>
<keyword evidence="1 6" id="KW-0808">Transferase</keyword>
<dbReference type="GO" id="GO:0051287">
    <property type="term" value="F:NAD binding"/>
    <property type="evidence" value="ECO:0007669"/>
    <property type="project" value="UniProtKB-ARBA"/>
</dbReference>
<keyword evidence="6" id="KW-0963">Cytoplasm</keyword>
<dbReference type="PANTHER" id="PTHR20275">
    <property type="entry name" value="NAD KINASE"/>
    <property type="match status" value="1"/>
</dbReference>
<keyword evidence="6" id="KW-0547">Nucleotide-binding</keyword>
<feature type="binding site" evidence="6">
    <location>
        <begin position="161"/>
        <end position="166"/>
    </location>
    <ligand>
        <name>NAD(+)</name>
        <dbReference type="ChEBI" id="CHEBI:57540"/>
    </ligand>
</feature>